<evidence type="ECO:0000256" key="2">
    <source>
        <dbReference type="SAM" id="MobiDB-lite"/>
    </source>
</evidence>
<dbReference type="PANTHER" id="PTHR24043:SF8">
    <property type="entry name" value="EGF-LIKE DOMAIN-CONTAINING PROTEIN"/>
    <property type="match status" value="1"/>
</dbReference>
<evidence type="ECO:0000256" key="1">
    <source>
        <dbReference type="ARBA" id="ARBA00022536"/>
    </source>
</evidence>
<keyword evidence="1" id="KW-0245">EGF-like domain</keyword>
<dbReference type="AlphaFoldDB" id="A0A8B6CPT7"/>
<protein>
    <submittedName>
        <fullName evidence="3">Uncharacterized protein</fullName>
    </submittedName>
</protein>
<dbReference type="EMBL" id="UYJE01002025">
    <property type="protein sequence ID" value="VDI07212.1"/>
    <property type="molecule type" value="Genomic_DNA"/>
</dbReference>
<evidence type="ECO:0000313" key="4">
    <source>
        <dbReference type="Proteomes" id="UP000596742"/>
    </source>
</evidence>
<feature type="region of interest" description="Disordered" evidence="2">
    <location>
        <begin position="1"/>
        <end position="25"/>
    </location>
</feature>
<dbReference type="GO" id="GO:0005044">
    <property type="term" value="F:scavenger receptor activity"/>
    <property type="evidence" value="ECO:0007669"/>
    <property type="project" value="InterPro"/>
</dbReference>
<reference evidence="3" key="1">
    <citation type="submission" date="2018-11" db="EMBL/GenBank/DDBJ databases">
        <authorList>
            <person name="Alioto T."/>
            <person name="Alioto T."/>
        </authorList>
    </citation>
    <scope>NUCLEOTIDE SEQUENCE</scope>
</reference>
<dbReference type="SUPFAM" id="SSF49785">
    <property type="entry name" value="Galactose-binding domain-like"/>
    <property type="match status" value="1"/>
</dbReference>
<gene>
    <name evidence="3" type="ORF">MGAL_10B067069</name>
</gene>
<sequence>MSGRGKGDPSSDKGGKSEKSDKDGKDKGCWKGFWGENCTEPCPPTCIDHHCNPENGSCVWGCDSTNCMNKICYTNTGACFEGCVLGRAGQYCNKYNLAYNQTANIFPVGQSNAGLSVDGLISTCIIFSSTSTSSYLQVEFESLSAITTVHIVFGRDKTTADDEHAVYCSNTTDKWNGGTLLYSGLHLDTDIITFSVCKYLTYVPPTLSGKNLVELCEIEIGGCPYRRYGDKCEHVCSENCLGQGQCDLISGNCLSGCSDGWVGEKCDEVSNPGYSQTMPDRVVIASDSSYALPSYDEAVGNMYEDVNYRTPRATKGTQ</sequence>
<dbReference type="OrthoDB" id="6158807at2759"/>
<accession>A0A8B6CPT7</accession>
<dbReference type="InterPro" id="IPR008979">
    <property type="entry name" value="Galactose-bd-like_sf"/>
</dbReference>
<proteinExistence type="predicted"/>
<name>A0A8B6CPT7_MYTGA</name>
<keyword evidence="4" id="KW-1185">Reference proteome</keyword>
<evidence type="ECO:0000313" key="3">
    <source>
        <dbReference type="EMBL" id="VDI07212.1"/>
    </source>
</evidence>
<comment type="caution">
    <text evidence="3">The sequence shown here is derived from an EMBL/GenBank/DDBJ whole genome shotgun (WGS) entry which is preliminary data.</text>
</comment>
<dbReference type="Gene3D" id="2.60.120.260">
    <property type="entry name" value="Galactose-binding domain-like"/>
    <property type="match status" value="1"/>
</dbReference>
<organism evidence="3 4">
    <name type="scientific">Mytilus galloprovincialis</name>
    <name type="common">Mediterranean mussel</name>
    <dbReference type="NCBI Taxonomy" id="29158"/>
    <lineage>
        <taxon>Eukaryota</taxon>
        <taxon>Metazoa</taxon>
        <taxon>Spiralia</taxon>
        <taxon>Lophotrochozoa</taxon>
        <taxon>Mollusca</taxon>
        <taxon>Bivalvia</taxon>
        <taxon>Autobranchia</taxon>
        <taxon>Pteriomorphia</taxon>
        <taxon>Mytilida</taxon>
        <taxon>Mytiloidea</taxon>
        <taxon>Mytilidae</taxon>
        <taxon>Mytilinae</taxon>
        <taxon>Mytilus</taxon>
    </lineage>
</organism>
<dbReference type="Proteomes" id="UP000596742">
    <property type="component" value="Unassembled WGS sequence"/>
</dbReference>
<dbReference type="PANTHER" id="PTHR24043">
    <property type="entry name" value="SCAVENGER RECEPTOR CLASS F"/>
    <property type="match status" value="1"/>
</dbReference>
<dbReference type="InterPro" id="IPR042635">
    <property type="entry name" value="MEGF10/SREC1/2-like"/>
</dbReference>